<comment type="caution">
    <text evidence="1">The sequence shown here is derived from an EMBL/GenBank/DDBJ whole genome shotgun (WGS) entry which is preliminary data.</text>
</comment>
<protein>
    <submittedName>
        <fullName evidence="1">Uncharacterized protein</fullName>
    </submittedName>
</protein>
<reference evidence="2" key="1">
    <citation type="journal article" date="2019" name="Int. J. Syst. Evol. Microbiol.">
        <title>The Global Catalogue of Microorganisms (GCM) 10K type strain sequencing project: providing services to taxonomists for standard genome sequencing and annotation.</title>
        <authorList>
            <consortium name="The Broad Institute Genomics Platform"/>
            <consortium name="The Broad Institute Genome Sequencing Center for Infectious Disease"/>
            <person name="Wu L."/>
            <person name="Ma J."/>
        </authorList>
    </citation>
    <scope>NUCLEOTIDE SEQUENCE [LARGE SCALE GENOMIC DNA]</scope>
    <source>
        <strain evidence="2">JCM 16904</strain>
    </source>
</reference>
<evidence type="ECO:0000313" key="2">
    <source>
        <dbReference type="Proteomes" id="UP001500902"/>
    </source>
</evidence>
<evidence type="ECO:0000313" key="1">
    <source>
        <dbReference type="EMBL" id="GAA3684229.1"/>
    </source>
</evidence>
<organism evidence="1 2">
    <name type="scientific">Nonomuraea antimicrobica</name>
    <dbReference type="NCBI Taxonomy" id="561173"/>
    <lineage>
        <taxon>Bacteria</taxon>
        <taxon>Bacillati</taxon>
        <taxon>Actinomycetota</taxon>
        <taxon>Actinomycetes</taxon>
        <taxon>Streptosporangiales</taxon>
        <taxon>Streptosporangiaceae</taxon>
        <taxon>Nonomuraea</taxon>
    </lineage>
</organism>
<name>A0ABP7CDD2_9ACTN</name>
<dbReference type="EMBL" id="BAAAZP010000101">
    <property type="protein sequence ID" value="GAA3684229.1"/>
    <property type="molecule type" value="Genomic_DNA"/>
</dbReference>
<gene>
    <name evidence="1" type="ORF">GCM10022224_056090</name>
</gene>
<accession>A0ABP7CDD2</accession>
<dbReference type="Proteomes" id="UP001500902">
    <property type="component" value="Unassembled WGS sequence"/>
</dbReference>
<keyword evidence="2" id="KW-1185">Reference proteome</keyword>
<sequence length="107" mass="11611">MLVPPDVTDSLQPHERRSGVLGLRIPPSAISVLRPDDDVEPAVFERGDPARPVRVRERLAGDLGRAIPLYEAALADCERALGSNHLVTKDLRAYLSVESGGGWSAWS</sequence>
<proteinExistence type="predicted"/>